<reference evidence="1" key="1">
    <citation type="journal article" date="2023" name="Mol. Phylogenet. Evol.">
        <title>Genome-scale phylogeny and comparative genomics of the fungal order Sordariales.</title>
        <authorList>
            <person name="Hensen N."/>
            <person name="Bonometti L."/>
            <person name="Westerberg I."/>
            <person name="Brannstrom I.O."/>
            <person name="Guillou S."/>
            <person name="Cros-Aarteil S."/>
            <person name="Calhoun S."/>
            <person name="Haridas S."/>
            <person name="Kuo A."/>
            <person name="Mondo S."/>
            <person name="Pangilinan J."/>
            <person name="Riley R."/>
            <person name="LaButti K."/>
            <person name="Andreopoulos B."/>
            <person name="Lipzen A."/>
            <person name="Chen C."/>
            <person name="Yan M."/>
            <person name="Daum C."/>
            <person name="Ng V."/>
            <person name="Clum A."/>
            <person name="Steindorff A."/>
            <person name="Ohm R.A."/>
            <person name="Martin F."/>
            <person name="Silar P."/>
            <person name="Natvig D.O."/>
            <person name="Lalanne C."/>
            <person name="Gautier V."/>
            <person name="Ament-Velasquez S.L."/>
            <person name="Kruys A."/>
            <person name="Hutchinson M.I."/>
            <person name="Powell A.J."/>
            <person name="Barry K."/>
            <person name="Miller A.N."/>
            <person name="Grigoriev I.V."/>
            <person name="Debuchy R."/>
            <person name="Gladieux P."/>
            <person name="Hiltunen Thoren M."/>
            <person name="Johannesson H."/>
        </authorList>
    </citation>
    <scope>NUCLEOTIDE SEQUENCE</scope>
    <source>
        <strain evidence="1">CBS 123565</strain>
    </source>
</reference>
<sequence>MLPRYRNKPLAPAFWPAALSRPPPAKSTRLNARGASATRTARLVVNRTRHNAFRTPSCVVTVDYHTLHSRLSPRAVSLLTASFLSVICFSYPPTSDLHISTRAKSSTRRSH</sequence>
<accession>A0AAN6ZFZ7</accession>
<reference evidence="1" key="2">
    <citation type="submission" date="2023-05" db="EMBL/GenBank/DDBJ databases">
        <authorList>
            <consortium name="Lawrence Berkeley National Laboratory"/>
            <person name="Steindorff A."/>
            <person name="Hensen N."/>
            <person name="Bonometti L."/>
            <person name="Westerberg I."/>
            <person name="Brannstrom I.O."/>
            <person name="Guillou S."/>
            <person name="Cros-Aarteil S."/>
            <person name="Calhoun S."/>
            <person name="Haridas S."/>
            <person name="Kuo A."/>
            <person name="Mondo S."/>
            <person name="Pangilinan J."/>
            <person name="Riley R."/>
            <person name="Labutti K."/>
            <person name="Andreopoulos B."/>
            <person name="Lipzen A."/>
            <person name="Chen C."/>
            <person name="Yanf M."/>
            <person name="Daum C."/>
            <person name="Ng V."/>
            <person name="Clum A."/>
            <person name="Ohm R."/>
            <person name="Martin F."/>
            <person name="Silar P."/>
            <person name="Natvig D."/>
            <person name="Lalanne C."/>
            <person name="Gautier V."/>
            <person name="Ament-Velasquez S.L."/>
            <person name="Kruys A."/>
            <person name="Hutchinson M.I."/>
            <person name="Powell A.J."/>
            <person name="Barry K."/>
            <person name="Miller A.N."/>
            <person name="Grigoriev I.V."/>
            <person name="Debuchy R."/>
            <person name="Gladieux P."/>
            <person name="Thoren M.H."/>
            <person name="Johannesson H."/>
        </authorList>
    </citation>
    <scope>NUCLEOTIDE SEQUENCE</scope>
    <source>
        <strain evidence="1">CBS 123565</strain>
    </source>
</reference>
<name>A0AAN6ZFZ7_9PEZI</name>
<gene>
    <name evidence="1" type="ORF">BT67DRAFT_197795</name>
</gene>
<organism evidence="1 2">
    <name type="scientific">Trichocladium antarcticum</name>
    <dbReference type="NCBI Taxonomy" id="1450529"/>
    <lineage>
        <taxon>Eukaryota</taxon>
        <taxon>Fungi</taxon>
        <taxon>Dikarya</taxon>
        <taxon>Ascomycota</taxon>
        <taxon>Pezizomycotina</taxon>
        <taxon>Sordariomycetes</taxon>
        <taxon>Sordariomycetidae</taxon>
        <taxon>Sordariales</taxon>
        <taxon>Chaetomiaceae</taxon>
        <taxon>Trichocladium</taxon>
    </lineage>
</organism>
<dbReference type="EMBL" id="MU853403">
    <property type="protein sequence ID" value="KAK4136987.1"/>
    <property type="molecule type" value="Genomic_DNA"/>
</dbReference>
<proteinExistence type="predicted"/>
<protein>
    <submittedName>
        <fullName evidence="1">Uncharacterized protein</fullName>
    </submittedName>
</protein>
<dbReference type="AlphaFoldDB" id="A0AAN6ZFZ7"/>
<comment type="caution">
    <text evidence="1">The sequence shown here is derived from an EMBL/GenBank/DDBJ whole genome shotgun (WGS) entry which is preliminary data.</text>
</comment>
<dbReference type="Proteomes" id="UP001304895">
    <property type="component" value="Unassembled WGS sequence"/>
</dbReference>
<evidence type="ECO:0000313" key="2">
    <source>
        <dbReference type="Proteomes" id="UP001304895"/>
    </source>
</evidence>
<evidence type="ECO:0000313" key="1">
    <source>
        <dbReference type="EMBL" id="KAK4136987.1"/>
    </source>
</evidence>
<keyword evidence="2" id="KW-1185">Reference proteome</keyword>